<sequence>MRLLLLLPALVLAGCAMSEAERQAEADQAAMRQASMSGPSLTWEELHVHPTVIRHACSISTLVNTNGQVVGYCRAGRQCRTMDWHPVAPGCVDPQLRQASAPARTAALDTGR</sequence>
<evidence type="ECO:0008006" key="4">
    <source>
        <dbReference type="Google" id="ProtNLM"/>
    </source>
</evidence>
<gene>
    <name evidence="2" type="ORF">SAMN04487779_1005183</name>
</gene>
<feature type="signal peptide" evidence="1">
    <location>
        <begin position="1"/>
        <end position="20"/>
    </location>
</feature>
<dbReference type="Proteomes" id="UP000198925">
    <property type="component" value="Unassembled WGS sequence"/>
</dbReference>
<dbReference type="STRING" id="938405.SAMN02927895_02379"/>
<organism evidence="2 3">
    <name type="scientific">Belnapia rosea</name>
    <dbReference type="NCBI Taxonomy" id="938405"/>
    <lineage>
        <taxon>Bacteria</taxon>
        <taxon>Pseudomonadati</taxon>
        <taxon>Pseudomonadota</taxon>
        <taxon>Alphaproteobacteria</taxon>
        <taxon>Acetobacterales</taxon>
        <taxon>Roseomonadaceae</taxon>
        <taxon>Belnapia</taxon>
    </lineage>
</organism>
<feature type="chain" id="PRO_5011614509" description="Hemolysin" evidence="1">
    <location>
        <begin position="21"/>
        <end position="112"/>
    </location>
</feature>
<dbReference type="OrthoDB" id="7273771at2"/>
<accession>A0A1G6SVU2</accession>
<dbReference type="PROSITE" id="PS51257">
    <property type="entry name" value="PROKAR_LIPOPROTEIN"/>
    <property type="match status" value="1"/>
</dbReference>
<protein>
    <recommendedName>
        <fullName evidence="4">Hemolysin</fullName>
    </recommendedName>
</protein>
<proteinExistence type="predicted"/>
<evidence type="ECO:0000313" key="3">
    <source>
        <dbReference type="Proteomes" id="UP000198925"/>
    </source>
</evidence>
<keyword evidence="3" id="KW-1185">Reference proteome</keyword>
<dbReference type="RefSeq" id="WP_090563830.1">
    <property type="nucleotide sequence ID" value="NZ_FMXZ01000005.1"/>
</dbReference>
<name>A0A1G6SVU2_9PROT</name>
<evidence type="ECO:0000256" key="1">
    <source>
        <dbReference type="SAM" id="SignalP"/>
    </source>
</evidence>
<evidence type="ECO:0000313" key="2">
    <source>
        <dbReference type="EMBL" id="SDD20992.1"/>
    </source>
</evidence>
<dbReference type="AlphaFoldDB" id="A0A1G6SVU2"/>
<reference evidence="2 3" key="1">
    <citation type="submission" date="2016-10" db="EMBL/GenBank/DDBJ databases">
        <authorList>
            <person name="de Groot N.N."/>
        </authorList>
    </citation>
    <scope>NUCLEOTIDE SEQUENCE [LARGE SCALE GENOMIC DNA]</scope>
    <source>
        <strain evidence="2 3">CPCC 100156</strain>
    </source>
</reference>
<dbReference type="EMBL" id="FMZX01000005">
    <property type="protein sequence ID" value="SDD20992.1"/>
    <property type="molecule type" value="Genomic_DNA"/>
</dbReference>
<keyword evidence="1" id="KW-0732">Signal</keyword>